<dbReference type="GO" id="GO:0016787">
    <property type="term" value="F:hydrolase activity"/>
    <property type="evidence" value="ECO:0007669"/>
    <property type="project" value="UniProtKB-KW"/>
</dbReference>
<dbReference type="Pfam" id="PF12697">
    <property type="entry name" value="Abhydrolase_6"/>
    <property type="match status" value="1"/>
</dbReference>
<proteinExistence type="predicted"/>
<name>A0ABV6S077_9GAMM</name>
<gene>
    <name evidence="2" type="ORF">ACFFGH_32825</name>
</gene>
<organism evidence="2 3">
    <name type="scientific">Lysobacter korlensis</name>
    <dbReference type="NCBI Taxonomy" id="553636"/>
    <lineage>
        <taxon>Bacteria</taxon>
        <taxon>Pseudomonadati</taxon>
        <taxon>Pseudomonadota</taxon>
        <taxon>Gammaproteobacteria</taxon>
        <taxon>Lysobacterales</taxon>
        <taxon>Lysobacteraceae</taxon>
        <taxon>Lysobacter</taxon>
    </lineage>
</organism>
<reference evidence="2 3" key="1">
    <citation type="submission" date="2024-09" db="EMBL/GenBank/DDBJ databases">
        <authorList>
            <person name="Sun Q."/>
            <person name="Mori K."/>
        </authorList>
    </citation>
    <scope>NUCLEOTIDE SEQUENCE [LARGE SCALE GENOMIC DNA]</scope>
    <source>
        <strain evidence="2 3">KCTC 23076</strain>
    </source>
</reference>
<dbReference type="Gene3D" id="3.40.50.1820">
    <property type="entry name" value="alpha/beta hydrolase"/>
    <property type="match status" value="1"/>
</dbReference>
<dbReference type="SUPFAM" id="SSF53474">
    <property type="entry name" value="alpha/beta-Hydrolases"/>
    <property type="match status" value="1"/>
</dbReference>
<dbReference type="Proteomes" id="UP001589896">
    <property type="component" value="Unassembled WGS sequence"/>
</dbReference>
<comment type="caution">
    <text evidence="2">The sequence shown here is derived from an EMBL/GenBank/DDBJ whole genome shotgun (WGS) entry which is preliminary data.</text>
</comment>
<dbReference type="InterPro" id="IPR029058">
    <property type="entry name" value="AB_hydrolase_fold"/>
</dbReference>
<protein>
    <submittedName>
        <fullName evidence="2">Alpha/beta fold hydrolase</fullName>
    </submittedName>
</protein>
<keyword evidence="3" id="KW-1185">Reference proteome</keyword>
<dbReference type="PANTHER" id="PTHR43433:SF5">
    <property type="entry name" value="AB HYDROLASE-1 DOMAIN-CONTAINING PROTEIN"/>
    <property type="match status" value="1"/>
</dbReference>
<keyword evidence="2" id="KW-0378">Hydrolase</keyword>
<accession>A0ABV6S077</accession>
<evidence type="ECO:0000313" key="2">
    <source>
        <dbReference type="EMBL" id="MFC0682639.1"/>
    </source>
</evidence>
<sequence length="280" mass="29614">MLQLPDGRQLAWAAHGSPVAKPVLFVAGAATGKSMTFAETLLEQGRMRLITLDRPGMGQSTPDPRRSLTSTAQDIAHLIRHSCGEPVLVVANSQGAPFALALAATGAAAQLVLVSPADEVAVEPIRSMLPEPQQAVVEQVNTDPIGARRFLAGLGPEGMQRLVLEGADQRDRAVYEEPAFLARYRAALAEGFANSGAGYATDTVLAMQPWNLDLQSLRCRVDIWVGDRDHTHSPDQGATLASRIRGARRSVVSGGGSLLWTSGAAILTDWAAPGSMPPPE</sequence>
<dbReference type="InterPro" id="IPR000073">
    <property type="entry name" value="AB_hydrolase_1"/>
</dbReference>
<dbReference type="InterPro" id="IPR050471">
    <property type="entry name" value="AB_hydrolase"/>
</dbReference>
<dbReference type="RefSeq" id="WP_386676834.1">
    <property type="nucleotide sequence ID" value="NZ_JBHLTG010000016.1"/>
</dbReference>
<evidence type="ECO:0000313" key="3">
    <source>
        <dbReference type="Proteomes" id="UP001589896"/>
    </source>
</evidence>
<dbReference type="PANTHER" id="PTHR43433">
    <property type="entry name" value="HYDROLASE, ALPHA/BETA FOLD FAMILY PROTEIN"/>
    <property type="match status" value="1"/>
</dbReference>
<dbReference type="EMBL" id="JBHLTG010000016">
    <property type="protein sequence ID" value="MFC0682639.1"/>
    <property type="molecule type" value="Genomic_DNA"/>
</dbReference>
<feature type="domain" description="AB hydrolase-1" evidence="1">
    <location>
        <begin position="23"/>
        <end position="260"/>
    </location>
</feature>
<evidence type="ECO:0000259" key="1">
    <source>
        <dbReference type="Pfam" id="PF12697"/>
    </source>
</evidence>